<comment type="caution">
    <text evidence="1">The sequence shown here is derived from an EMBL/GenBank/DDBJ whole genome shotgun (WGS) entry which is preliminary data.</text>
</comment>
<reference evidence="1 2" key="1">
    <citation type="journal article" date="2023" name="Commun. Biol.">
        <title>Reorganization of the ancestral sex-determining regions during the evolution of trioecy in Pleodorina starrii.</title>
        <authorList>
            <person name="Takahashi K."/>
            <person name="Suzuki S."/>
            <person name="Kawai-Toyooka H."/>
            <person name="Yamamoto K."/>
            <person name="Hamaji T."/>
            <person name="Ootsuki R."/>
            <person name="Yamaguchi H."/>
            <person name="Kawachi M."/>
            <person name="Higashiyama T."/>
            <person name="Nozaki H."/>
        </authorList>
    </citation>
    <scope>NUCLEOTIDE SEQUENCE [LARGE SCALE GENOMIC DNA]</scope>
    <source>
        <strain evidence="1 2">NIES-4479</strain>
    </source>
</reference>
<keyword evidence="2" id="KW-1185">Reference proteome</keyword>
<protein>
    <submittedName>
        <fullName evidence="1">Uncharacterized protein</fullName>
    </submittedName>
</protein>
<dbReference type="EMBL" id="BRXU01000037">
    <property type="protein sequence ID" value="GLC60663.1"/>
    <property type="molecule type" value="Genomic_DNA"/>
</dbReference>
<proteinExistence type="predicted"/>
<evidence type="ECO:0000313" key="1">
    <source>
        <dbReference type="EMBL" id="GLC60663.1"/>
    </source>
</evidence>
<organism evidence="1 2">
    <name type="scientific">Pleodorina starrii</name>
    <dbReference type="NCBI Taxonomy" id="330485"/>
    <lineage>
        <taxon>Eukaryota</taxon>
        <taxon>Viridiplantae</taxon>
        <taxon>Chlorophyta</taxon>
        <taxon>core chlorophytes</taxon>
        <taxon>Chlorophyceae</taxon>
        <taxon>CS clade</taxon>
        <taxon>Chlamydomonadales</taxon>
        <taxon>Volvocaceae</taxon>
        <taxon>Pleodorina</taxon>
    </lineage>
</organism>
<gene>
    <name evidence="1" type="primary">PLESTB002630</name>
    <name evidence="1" type="ORF">PLESTB_001655200</name>
</gene>
<name>A0A9W6BYX6_9CHLO</name>
<dbReference type="Proteomes" id="UP001165080">
    <property type="component" value="Unassembled WGS sequence"/>
</dbReference>
<dbReference type="AlphaFoldDB" id="A0A9W6BYX6"/>
<accession>A0A9W6BYX6</accession>
<sequence>MPVCPMALIDSDVRLRSVLRNGTLGTRCTPLSVAVEDICWEPQIDIWMEPGYGEDPVTPFPNST</sequence>
<evidence type="ECO:0000313" key="2">
    <source>
        <dbReference type="Proteomes" id="UP001165080"/>
    </source>
</evidence>